<dbReference type="GO" id="GO:0051082">
    <property type="term" value="F:unfolded protein binding"/>
    <property type="evidence" value="ECO:0007669"/>
    <property type="project" value="InterPro"/>
</dbReference>
<organism evidence="17 18">
    <name type="scientific">Trapa incisa</name>
    <dbReference type="NCBI Taxonomy" id="236973"/>
    <lineage>
        <taxon>Eukaryota</taxon>
        <taxon>Viridiplantae</taxon>
        <taxon>Streptophyta</taxon>
        <taxon>Embryophyta</taxon>
        <taxon>Tracheophyta</taxon>
        <taxon>Spermatophyta</taxon>
        <taxon>Magnoliopsida</taxon>
        <taxon>eudicotyledons</taxon>
        <taxon>Gunneridae</taxon>
        <taxon>Pentapetalae</taxon>
        <taxon>rosids</taxon>
        <taxon>malvids</taxon>
        <taxon>Myrtales</taxon>
        <taxon>Lythraceae</taxon>
        <taxon>Trapa</taxon>
    </lineage>
</organism>
<dbReference type="InterPro" id="IPR018181">
    <property type="entry name" value="Heat_shock_70_CS"/>
</dbReference>
<dbReference type="SMART" id="SM01183">
    <property type="entry name" value="EF1G"/>
    <property type="match status" value="1"/>
</dbReference>
<keyword evidence="7 11" id="KW-0251">Elongation factor</keyword>
<comment type="function">
    <text evidence="1">Probably plays a role in anchoring the complex to other cellular components.</text>
</comment>
<dbReference type="FunFam" id="3.30.70.1010:FF:000001">
    <property type="entry name" value="Elongation factor 1-gamma 1"/>
    <property type="match status" value="1"/>
</dbReference>
<feature type="compositionally biased region" description="Acidic residues" evidence="13">
    <location>
        <begin position="1157"/>
        <end position="1167"/>
    </location>
</feature>
<dbReference type="Proteomes" id="UP001345219">
    <property type="component" value="Chromosome 14"/>
</dbReference>
<evidence type="ECO:0000256" key="10">
    <source>
        <dbReference type="ARBA" id="ARBA00023016"/>
    </source>
</evidence>
<evidence type="ECO:0000256" key="6">
    <source>
        <dbReference type="ARBA" id="ARBA00022741"/>
    </source>
</evidence>
<dbReference type="Pfam" id="PF00012">
    <property type="entry name" value="HSP70"/>
    <property type="match status" value="1"/>
</dbReference>
<evidence type="ECO:0000256" key="1">
    <source>
        <dbReference type="ARBA" id="ARBA00003468"/>
    </source>
</evidence>
<dbReference type="CDD" id="cd03044">
    <property type="entry name" value="GST_N_EF1Bgamma"/>
    <property type="match status" value="1"/>
</dbReference>
<evidence type="ECO:0000259" key="15">
    <source>
        <dbReference type="PROSITE" id="PS50404"/>
    </source>
</evidence>
<dbReference type="FunFam" id="1.20.1050.10:FF:000006">
    <property type="entry name" value="Elongation factor 1 gamma"/>
    <property type="match status" value="1"/>
</dbReference>
<dbReference type="SUPFAM" id="SSF100934">
    <property type="entry name" value="Heat shock protein 70kD (HSP70), C-terminal subdomain"/>
    <property type="match status" value="1"/>
</dbReference>
<evidence type="ECO:0000256" key="2">
    <source>
        <dbReference type="ARBA" id="ARBA00004470"/>
    </source>
</evidence>
<feature type="domain" description="EF-1-gamma C-terminal" evidence="14">
    <location>
        <begin position="262"/>
        <end position="422"/>
    </location>
</feature>
<feature type="domain" description="GST C-terminal" evidence="16">
    <location>
        <begin position="87"/>
        <end position="214"/>
    </location>
</feature>
<dbReference type="GO" id="GO:0005524">
    <property type="term" value="F:ATP binding"/>
    <property type="evidence" value="ECO:0007669"/>
    <property type="project" value="UniProtKB-KW"/>
</dbReference>
<dbReference type="InterPro" id="IPR004046">
    <property type="entry name" value="GST_C"/>
</dbReference>
<evidence type="ECO:0000313" key="17">
    <source>
        <dbReference type="EMBL" id="KAK4777613.1"/>
    </source>
</evidence>
<evidence type="ECO:0000256" key="12">
    <source>
        <dbReference type="SAM" id="Coils"/>
    </source>
</evidence>
<dbReference type="GO" id="GO:0004364">
    <property type="term" value="F:glutathione transferase activity"/>
    <property type="evidence" value="ECO:0007669"/>
    <property type="project" value="InterPro"/>
</dbReference>
<protein>
    <recommendedName>
        <fullName evidence="19">Elongation factor 1-gamma</fullName>
    </recommendedName>
</protein>
<dbReference type="Gene3D" id="3.40.30.10">
    <property type="entry name" value="Glutaredoxin"/>
    <property type="match status" value="1"/>
</dbReference>
<dbReference type="InterPro" id="IPR036282">
    <property type="entry name" value="Glutathione-S-Trfase_C_sf"/>
</dbReference>
<feature type="region of interest" description="Disordered" evidence="13">
    <location>
        <begin position="1123"/>
        <end position="1167"/>
    </location>
</feature>
<dbReference type="PRINTS" id="PR00301">
    <property type="entry name" value="HEATSHOCK70"/>
</dbReference>
<evidence type="ECO:0000256" key="9">
    <source>
        <dbReference type="ARBA" id="ARBA00022917"/>
    </source>
</evidence>
<dbReference type="InterPro" id="IPR029047">
    <property type="entry name" value="HSP70_peptide-bd_sf"/>
</dbReference>
<dbReference type="PROSITE" id="PS50040">
    <property type="entry name" value="EF1G_C"/>
    <property type="match status" value="1"/>
</dbReference>
<dbReference type="SFLD" id="SFLDG00358">
    <property type="entry name" value="Main_(cytGST)"/>
    <property type="match status" value="1"/>
</dbReference>
<evidence type="ECO:0000313" key="18">
    <source>
        <dbReference type="Proteomes" id="UP001345219"/>
    </source>
</evidence>
<gene>
    <name evidence="17" type="ORF">SAY87_017800</name>
</gene>
<dbReference type="PROSITE" id="PS01036">
    <property type="entry name" value="HSP70_3"/>
    <property type="match status" value="1"/>
</dbReference>
<dbReference type="SUPFAM" id="SSF47616">
    <property type="entry name" value="GST C-terminal domain-like"/>
    <property type="match status" value="1"/>
</dbReference>
<evidence type="ECO:0000256" key="4">
    <source>
        <dbReference type="ARBA" id="ARBA00022528"/>
    </source>
</evidence>
<keyword evidence="9 11" id="KW-0648">Protein biosynthesis</keyword>
<keyword evidence="18" id="KW-1185">Reference proteome</keyword>
<dbReference type="InterPro" id="IPR013126">
    <property type="entry name" value="Hsp_70_fam"/>
</dbReference>
<dbReference type="FunFam" id="3.90.640.10:FF:000003">
    <property type="entry name" value="Molecular chaperone DnaK"/>
    <property type="match status" value="1"/>
</dbReference>
<evidence type="ECO:0008006" key="19">
    <source>
        <dbReference type="Google" id="ProtNLM"/>
    </source>
</evidence>
<dbReference type="Gene3D" id="3.30.70.1010">
    <property type="entry name" value="Translation elongation factor EF1B, gamma chain, conserved domain"/>
    <property type="match status" value="1"/>
</dbReference>
<dbReference type="Gene3D" id="1.20.1050.10">
    <property type="match status" value="1"/>
</dbReference>
<dbReference type="InterPro" id="IPR010987">
    <property type="entry name" value="Glutathione-S-Trfase_C-like"/>
</dbReference>
<dbReference type="FunFam" id="3.30.420.40:FF:000004">
    <property type="entry name" value="Molecular chaperone DnaK"/>
    <property type="match status" value="1"/>
</dbReference>
<dbReference type="InterPro" id="IPR012725">
    <property type="entry name" value="Chaperone_DnaK"/>
</dbReference>
<dbReference type="EMBL" id="JAXIOK010000002">
    <property type="protein sequence ID" value="KAK4777613.1"/>
    <property type="molecule type" value="Genomic_DNA"/>
</dbReference>
<dbReference type="HAMAP" id="MF_00332">
    <property type="entry name" value="DnaK"/>
    <property type="match status" value="1"/>
</dbReference>
<evidence type="ECO:0000256" key="3">
    <source>
        <dbReference type="ARBA" id="ARBA00011237"/>
    </source>
</evidence>
<feature type="region of interest" description="Disordered" evidence="13">
    <location>
        <begin position="210"/>
        <end position="271"/>
    </location>
</feature>
<keyword evidence="6" id="KW-0547">Nucleotide-binding</keyword>
<dbReference type="AlphaFoldDB" id="A0AAN7KWF1"/>
<evidence type="ECO:0000256" key="5">
    <source>
        <dbReference type="ARBA" id="ARBA00022640"/>
    </source>
</evidence>
<keyword evidence="4" id="KW-0150">Chloroplast</keyword>
<evidence type="ECO:0000256" key="13">
    <source>
        <dbReference type="SAM" id="MobiDB-lite"/>
    </source>
</evidence>
<dbReference type="InterPro" id="IPR040079">
    <property type="entry name" value="Glutathione_S-Trfase"/>
</dbReference>
<dbReference type="InterPro" id="IPR043129">
    <property type="entry name" value="ATPase_NBD"/>
</dbReference>
<dbReference type="GO" id="GO:0009570">
    <property type="term" value="C:chloroplast stroma"/>
    <property type="evidence" value="ECO:0007669"/>
    <property type="project" value="UniProtKB-SubCell"/>
</dbReference>
<dbReference type="InterPro" id="IPR036249">
    <property type="entry name" value="Thioredoxin-like_sf"/>
</dbReference>
<dbReference type="InterPro" id="IPR044628">
    <property type="entry name" value="EF-1-gamma_plant"/>
</dbReference>
<dbReference type="Gene3D" id="2.60.34.10">
    <property type="entry name" value="Substrate Binding Domain Of DNAk, Chain A, domain 1"/>
    <property type="match status" value="1"/>
</dbReference>
<dbReference type="Pfam" id="PF00647">
    <property type="entry name" value="EF1G"/>
    <property type="match status" value="1"/>
</dbReference>
<dbReference type="Pfam" id="PF02798">
    <property type="entry name" value="GST_N"/>
    <property type="match status" value="1"/>
</dbReference>
<dbReference type="PANTHER" id="PTHR44372:SF1">
    <property type="entry name" value="ELONGATION FACTOR 1-GAMMA 3"/>
    <property type="match status" value="1"/>
</dbReference>
<dbReference type="GO" id="GO:0140662">
    <property type="term" value="F:ATP-dependent protein folding chaperone"/>
    <property type="evidence" value="ECO:0007669"/>
    <property type="project" value="InterPro"/>
</dbReference>
<dbReference type="PROSITE" id="PS50404">
    <property type="entry name" value="GST_NTER"/>
    <property type="match status" value="1"/>
</dbReference>
<feature type="domain" description="GST N-terminal" evidence="15">
    <location>
        <begin position="1"/>
        <end position="82"/>
    </location>
</feature>
<keyword evidence="12" id="KW-0175">Coiled coil</keyword>
<name>A0AAN7KWF1_9MYRT</name>
<dbReference type="InterPro" id="IPR004045">
    <property type="entry name" value="Glutathione_S-Trfase_N"/>
</dbReference>
<keyword evidence="10" id="KW-0346">Stress response</keyword>
<feature type="compositionally biased region" description="Gly residues" evidence="13">
    <location>
        <begin position="1130"/>
        <end position="1143"/>
    </location>
</feature>
<dbReference type="NCBIfam" id="NF001413">
    <property type="entry name" value="PRK00290.1"/>
    <property type="match status" value="1"/>
</dbReference>
<dbReference type="SUPFAM" id="SSF52833">
    <property type="entry name" value="Thioredoxin-like"/>
    <property type="match status" value="1"/>
</dbReference>
<dbReference type="PROSITE" id="PS00329">
    <property type="entry name" value="HSP70_2"/>
    <property type="match status" value="1"/>
</dbReference>
<keyword evidence="5" id="KW-0934">Plastid</keyword>
<dbReference type="InterPro" id="IPR001662">
    <property type="entry name" value="EF1B_G_C"/>
</dbReference>
<dbReference type="PANTHER" id="PTHR44372">
    <property type="entry name" value="ELONGATION FACTOR 1-GAMMA 1-RELATED"/>
    <property type="match status" value="1"/>
</dbReference>
<evidence type="ECO:0000259" key="16">
    <source>
        <dbReference type="PROSITE" id="PS50405"/>
    </source>
</evidence>
<comment type="subcellular location">
    <subcellularLocation>
        <location evidence="2">Plastid</location>
        <location evidence="2">Chloroplast stroma</location>
    </subcellularLocation>
</comment>
<dbReference type="SUPFAM" id="SSF100920">
    <property type="entry name" value="Heat shock protein 70kD (HSP70), peptide-binding domain"/>
    <property type="match status" value="1"/>
</dbReference>
<dbReference type="NCBIfam" id="TIGR02350">
    <property type="entry name" value="prok_dnaK"/>
    <property type="match status" value="1"/>
</dbReference>
<accession>A0AAN7KWF1</accession>
<evidence type="ECO:0000256" key="8">
    <source>
        <dbReference type="ARBA" id="ARBA00022840"/>
    </source>
</evidence>
<evidence type="ECO:0000256" key="7">
    <source>
        <dbReference type="ARBA" id="ARBA00022768"/>
    </source>
</evidence>
<feature type="coiled-coil region" evidence="12">
    <location>
        <begin position="774"/>
        <end position="801"/>
    </location>
</feature>
<dbReference type="SUPFAM" id="SSF53067">
    <property type="entry name" value="Actin-like ATPase domain"/>
    <property type="match status" value="2"/>
</dbReference>
<dbReference type="CDD" id="cd03181">
    <property type="entry name" value="GST_C_EF1Bgamma_like"/>
    <property type="match status" value="1"/>
</dbReference>
<dbReference type="GO" id="GO:0003746">
    <property type="term" value="F:translation elongation factor activity"/>
    <property type="evidence" value="ECO:0007669"/>
    <property type="project" value="UniProtKB-UniRule"/>
</dbReference>
<dbReference type="PROSITE" id="PS00297">
    <property type="entry name" value="HSP70_1"/>
    <property type="match status" value="1"/>
</dbReference>
<dbReference type="Gene3D" id="3.90.640.10">
    <property type="entry name" value="Actin, Chain A, domain 4"/>
    <property type="match status" value="1"/>
</dbReference>
<dbReference type="FunFam" id="2.60.34.10:FF:000008">
    <property type="entry name" value="Stromal 70 kDa heat shock-related protein"/>
    <property type="match status" value="1"/>
</dbReference>
<reference evidence="17 18" key="1">
    <citation type="journal article" date="2023" name="Hortic Res">
        <title>Pangenome of water caltrop reveals structural variations and asymmetric subgenome divergence after allopolyploidization.</title>
        <authorList>
            <person name="Zhang X."/>
            <person name="Chen Y."/>
            <person name="Wang L."/>
            <person name="Yuan Y."/>
            <person name="Fang M."/>
            <person name="Shi L."/>
            <person name="Lu R."/>
            <person name="Comes H.P."/>
            <person name="Ma Y."/>
            <person name="Chen Y."/>
            <person name="Huang G."/>
            <person name="Zhou Y."/>
            <person name="Zheng Z."/>
            <person name="Qiu Y."/>
        </authorList>
    </citation>
    <scope>NUCLEOTIDE SEQUENCE [LARGE SCALE GENOMIC DNA]</scope>
    <source>
        <tissue evidence="17">Roots</tissue>
    </source>
</reference>
<evidence type="ECO:0000256" key="11">
    <source>
        <dbReference type="PROSITE-ProRule" id="PRU00519"/>
    </source>
</evidence>
<dbReference type="FunFam" id="3.40.30.10:FF:000148">
    <property type="entry name" value="Elongation factor 1B gamma"/>
    <property type="match status" value="1"/>
</dbReference>
<keyword evidence="8" id="KW-0067">ATP-binding</keyword>
<feature type="compositionally biased region" description="Basic and acidic residues" evidence="13">
    <location>
        <begin position="225"/>
        <end position="250"/>
    </location>
</feature>
<comment type="caution">
    <text evidence="17">The sequence shown here is derived from an EMBL/GenBank/DDBJ whole genome shotgun (WGS) entry which is preliminary data.</text>
</comment>
<dbReference type="Gene3D" id="3.30.420.40">
    <property type="match status" value="2"/>
</dbReference>
<dbReference type="SUPFAM" id="SSF89942">
    <property type="entry name" value="eEF1-gamma domain"/>
    <property type="match status" value="1"/>
</dbReference>
<dbReference type="FunFam" id="1.20.1270.10:FF:000001">
    <property type="entry name" value="Molecular chaperone DnaK"/>
    <property type="match status" value="1"/>
</dbReference>
<dbReference type="CDD" id="cd10234">
    <property type="entry name" value="ASKHA_NBD_HSP70_DnaK-like"/>
    <property type="match status" value="1"/>
</dbReference>
<sequence>MALVLHAGKTNKNGYKSLIAAEYSGVKVELVPEFEMGVSNKTPEFLKMNPIGKVPVLETPEGPIFESNAIARYVTRLKADNPLCGSSPIDRARIEQWIDFSSLEIGANIAFWYLPRIGRAVYIAPAEEAAISALKRALGALNTHLASNTFLVGHSVTLADITMTCTLSIGYTILMPKSFTSEFPHVERYFWTMVNQPNFKKVMGDVKQTDATPPVVKKPAQQKEAAAKPKKDEPKKKEPKREPAKPKPEPADDEEEAPKPKPKNPLDLLPPSKMVLDDWKRLYSNTKSNFREVAIKGFWDMYDPEGYSLWFCNYKYNEENTVTFVTMNKVGGFLQRMDLARKYAFGKMLVTGDNPPYRVQGLWLFRGPEIPQFVMDECYDMELYDWKKVDISDEAQKERVNQMIEDAEPFEGETLVDAKCFKAQQPAADRPMTAPRESNNGQLHAPPLHSLVREHFSRKMASCTAQIPFLGLTGARSSSSKTQKSGRPSQSLFFGQTLNATKTAPFFKLSTQSARPRRYAVGPVRVVNEKVVGIDLGTTNSAVAAMEGGKPTIVTNAEGQRTTPSVVAYTKNGDRLVGQIAKRQAVVNPENTFFSVKRFIGRKMFEVDEESKQVSYKVVRDENGNVKLDCPAIGKQFAAEEISAQVLRKLVDDASKFLNDKVTKAVVTVPAYFNDSQRTATKDAGRIAGLEVLRIINEPTAASLAYGFEKKNNETILVFDLGGGTFDVSVLEVGDGVFEVLSTSGDTHLGGDDFDKRVVDWLAANFKRDEGIDLLKDKQALQRLTETAEKAKMELSSLTQTNISLPFITATADGPKHIETTLTRAKFEELCSDLLDRLRTPVENALRDAKLSFSDLDEVILVGGSTRIPSVQELVKKMTSKEPNVTVNPDEVVALGAAVQAGVLSGDVSDIVLLDVSPLSLGLETLGGVMTKIIPRNTTLPTSKSEVFSTAADGQTSVEINVLQGEREFVRDNKSLGSFRLDGIPPAPRGVPQIEVKFDIDANGILSVTAIDKGTGKKQDITITGASTLPGDEVERMVNEAEKFAKEDKEKRDAIDTKNQADSVVYQTEKQLKELGDKVPAAVKEKVEAKLGELKEVISGGSTQAMKDSMAALNQEVMQLGQSLYNQPGGAPGAGGAAPGGEAGPTESSSNKGPEGDVIDADFTDSK</sequence>
<dbReference type="Pfam" id="PF00043">
    <property type="entry name" value="GST_C"/>
    <property type="match status" value="1"/>
</dbReference>
<dbReference type="InterPro" id="IPR029048">
    <property type="entry name" value="HSP70_C_sf"/>
</dbReference>
<dbReference type="SFLD" id="SFLDS00019">
    <property type="entry name" value="Glutathione_Transferase_(cytos"/>
    <property type="match status" value="1"/>
</dbReference>
<comment type="subunit">
    <text evidence="3">EF-1 is composed of four subunits: alpha, beta, delta, and gamma.</text>
</comment>
<proteinExistence type="inferred from homology"/>
<dbReference type="PROSITE" id="PS50405">
    <property type="entry name" value="GST_CTER"/>
    <property type="match status" value="1"/>
</dbReference>
<dbReference type="Gene3D" id="1.20.1270.10">
    <property type="match status" value="1"/>
</dbReference>
<dbReference type="InterPro" id="IPR036433">
    <property type="entry name" value="EF1B_G_C_sf"/>
</dbReference>
<dbReference type="GO" id="GO:0009408">
    <property type="term" value="P:response to heat"/>
    <property type="evidence" value="ECO:0007669"/>
    <property type="project" value="UniProtKB-ARBA"/>
</dbReference>
<evidence type="ECO:0000259" key="14">
    <source>
        <dbReference type="PROSITE" id="PS50040"/>
    </source>
</evidence>